<feature type="domain" description="Beta-lactamase-related" evidence="2">
    <location>
        <begin position="58"/>
        <end position="415"/>
    </location>
</feature>
<protein>
    <submittedName>
        <fullName evidence="3">CubicO group peptidase (Beta-lactamase class C family)</fullName>
    </submittedName>
</protein>
<dbReference type="AlphaFoldDB" id="A0A4Q0P8K9"/>
<sequence>MNLKLHHVFYLGFVLLQIISVQAQSYSPNRTYNDTLDYRPVNSDFINTKVDSIMNLGIKNQAFPGAQVLVAKNGSIILHKAYGFHTYDSLQPVKNDDLYDLASVTKVTAALPAIMKLVDAGKLDLDSAFSTYWTPWKRRRDKRDLTLREILSHQAGLEPYIIFLSDVLKKDVSFKHRFVRDKKSHRFSVQTYNNLWLNKRFVRKMYRKINRSEVSEEKKYTYSGLSFLLYPQIVENLTGVPYEQYLEEHFYGPLGAKTLMFNPEQHGFSQERIIPTEADSIYRKAEVLGWVHDENASLMGGVSGNAGLFATAADLAKLIQMYMNMGIYDGKRYISEKTMREFTRVQYPDNDNRRGLGFDKPYLDNAEKPLVEAYPNPEVSPASFGHSGFTGTFVWADPEHELVFIFLSNRVFPSRTNTAIYDFNIRPRLMQVFYKELLVLESEHD</sequence>
<name>A0A4Q0P8K9_9FLAO</name>
<reference evidence="3 4" key="1">
    <citation type="submission" date="2018-07" db="EMBL/GenBank/DDBJ databases">
        <title>Leeuwenhoekiella genomics.</title>
        <authorList>
            <person name="Tahon G."/>
            <person name="Willems A."/>
        </authorList>
    </citation>
    <scope>NUCLEOTIDE SEQUENCE [LARGE SCALE GENOMIC DNA]</scope>
    <source>
        <strain evidence="3 4">LMG 29608</strain>
    </source>
</reference>
<evidence type="ECO:0000313" key="4">
    <source>
        <dbReference type="Proteomes" id="UP000289859"/>
    </source>
</evidence>
<organism evidence="3 4">
    <name type="scientific">Leeuwenhoekiella polynyae</name>
    <dbReference type="NCBI Taxonomy" id="1550906"/>
    <lineage>
        <taxon>Bacteria</taxon>
        <taxon>Pseudomonadati</taxon>
        <taxon>Bacteroidota</taxon>
        <taxon>Flavobacteriia</taxon>
        <taxon>Flavobacteriales</taxon>
        <taxon>Flavobacteriaceae</taxon>
        <taxon>Leeuwenhoekiella</taxon>
    </lineage>
</organism>
<accession>A0A4Q0P8K9</accession>
<keyword evidence="1" id="KW-0378">Hydrolase</keyword>
<dbReference type="OrthoDB" id="9805821at2"/>
<evidence type="ECO:0000256" key="1">
    <source>
        <dbReference type="ARBA" id="ARBA00022801"/>
    </source>
</evidence>
<dbReference type="PANTHER" id="PTHR43283:SF11">
    <property type="entry name" value="BETA-LACTAMASE-RELATED DOMAIN-CONTAINING PROTEIN"/>
    <property type="match status" value="1"/>
</dbReference>
<dbReference type="PANTHER" id="PTHR43283">
    <property type="entry name" value="BETA-LACTAMASE-RELATED"/>
    <property type="match status" value="1"/>
</dbReference>
<dbReference type="Pfam" id="PF00144">
    <property type="entry name" value="Beta-lactamase"/>
    <property type="match status" value="1"/>
</dbReference>
<dbReference type="Gene3D" id="3.40.710.10">
    <property type="entry name" value="DD-peptidase/beta-lactamase superfamily"/>
    <property type="match status" value="1"/>
</dbReference>
<dbReference type="InterPro" id="IPR050789">
    <property type="entry name" value="Diverse_Enzym_Activities"/>
</dbReference>
<keyword evidence="4" id="KW-1185">Reference proteome</keyword>
<dbReference type="GO" id="GO:0016787">
    <property type="term" value="F:hydrolase activity"/>
    <property type="evidence" value="ECO:0007669"/>
    <property type="project" value="UniProtKB-KW"/>
</dbReference>
<gene>
    <name evidence="3" type="ORF">DSM02_1725</name>
</gene>
<dbReference type="Proteomes" id="UP000289859">
    <property type="component" value="Unassembled WGS sequence"/>
</dbReference>
<dbReference type="InterPro" id="IPR012338">
    <property type="entry name" value="Beta-lactam/transpept-like"/>
</dbReference>
<evidence type="ECO:0000313" key="3">
    <source>
        <dbReference type="EMBL" id="RXG23007.1"/>
    </source>
</evidence>
<evidence type="ECO:0000259" key="2">
    <source>
        <dbReference type="Pfam" id="PF00144"/>
    </source>
</evidence>
<comment type="caution">
    <text evidence="3">The sequence shown here is derived from an EMBL/GenBank/DDBJ whole genome shotgun (WGS) entry which is preliminary data.</text>
</comment>
<proteinExistence type="predicted"/>
<dbReference type="InterPro" id="IPR001466">
    <property type="entry name" value="Beta-lactam-related"/>
</dbReference>
<dbReference type="RefSeq" id="WP_128765207.1">
    <property type="nucleotide sequence ID" value="NZ_JBHUOO010000003.1"/>
</dbReference>
<dbReference type="EMBL" id="QOVK01000005">
    <property type="protein sequence ID" value="RXG23007.1"/>
    <property type="molecule type" value="Genomic_DNA"/>
</dbReference>
<dbReference type="SUPFAM" id="SSF56601">
    <property type="entry name" value="beta-lactamase/transpeptidase-like"/>
    <property type="match status" value="1"/>
</dbReference>